<dbReference type="PANTHER" id="PTHR13802:SF60">
    <property type="entry name" value="PROTEIN CBG06057"/>
    <property type="match status" value="1"/>
</dbReference>
<dbReference type="SMART" id="SM00539">
    <property type="entry name" value="NIDO"/>
    <property type="match status" value="1"/>
</dbReference>
<keyword evidence="3 5" id="KW-1133">Transmembrane helix</keyword>
<keyword evidence="6" id="KW-0732">Signal</keyword>
<protein>
    <submittedName>
        <fullName evidence="8">Uncharacterized protein F54D1.6</fullName>
    </submittedName>
</protein>
<dbReference type="EMBL" id="JPKZ01001804">
    <property type="protein sequence ID" value="KHN79922.1"/>
    <property type="molecule type" value="Genomic_DNA"/>
</dbReference>
<name>A0A0B2VEX0_TOXCA</name>
<dbReference type="Pfam" id="PF24464">
    <property type="entry name" value="Ig_F54D1_6_2"/>
    <property type="match status" value="1"/>
</dbReference>
<evidence type="ECO:0000256" key="5">
    <source>
        <dbReference type="SAM" id="Phobius"/>
    </source>
</evidence>
<comment type="caution">
    <text evidence="8">The sequence shown here is derived from an EMBL/GenBank/DDBJ whole genome shotgun (WGS) entry which is preliminary data.</text>
</comment>
<keyword evidence="9" id="KW-1185">Reference proteome</keyword>
<comment type="subcellular location">
    <subcellularLocation>
        <location evidence="1">Membrane</location>
    </subcellularLocation>
</comment>
<dbReference type="InterPro" id="IPR057017">
    <property type="entry name" value="F54D1_6-like_C"/>
</dbReference>
<dbReference type="PANTHER" id="PTHR13802">
    <property type="entry name" value="MUCIN 4-RELATED"/>
    <property type="match status" value="1"/>
</dbReference>
<feature type="chain" id="PRO_5002077190" evidence="6">
    <location>
        <begin position="21"/>
        <end position="1456"/>
    </location>
</feature>
<dbReference type="InterPro" id="IPR005533">
    <property type="entry name" value="AMOP_dom"/>
</dbReference>
<dbReference type="Pfam" id="PF03782">
    <property type="entry name" value="AMOP"/>
    <property type="match status" value="1"/>
</dbReference>
<feature type="domain" description="AMOP" evidence="7">
    <location>
        <begin position="656"/>
        <end position="835"/>
    </location>
</feature>
<dbReference type="InterPro" id="IPR056075">
    <property type="entry name" value="DUF7658"/>
</dbReference>
<dbReference type="InterPro" id="IPR003886">
    <property type="entry name" value="NIDO_dom"/>
</dbReference>
<gene>
    <name evidence="8" type="primary">F54D1.6</name>
    <name evidence="8" type="ORF">Tcan_15452</name>
</gene>
<dbReference type="InterPro" id="IPR057019">
    <property type="entry name" value="F54D1_6-like_Ig-like_2"/>
</dbReference>
<evidence type="ECO:0000256" key="4">
    <source>
        <dbReference type="ARBA" id="ARBA00023136"/>
    </source>
</evidence>
<dbReference type="InterPro" id="IPR051495">
    <property type="entry name" value="Epithelial_Barrier/Signaling"/>
</dbReference>
<reference evidence="8 9" key="1">
    <citation type="submission" date="2014-11" db="EMBL/GenBank/DDBJ databases">
        <title>Genetic blueprint of the zoonotic pathogen Toxocara canis.</title>
        <authorList>
            <person name="Zhu X.-Q."/>
            <person name="Korhonen P.K."/>
            <person name="Cai H."/>
            <person name="Young N.D."/>
            <person name="Nejsum P."/>
            <person name="von Samson-Himmelstjerna G."/>
            <person name="Boag P.R."/>
            <person name="Tan P."/>
            <person name="Li Q."/>
            <person name="Min J."/>
            <person name="Yang Y."/>
            <person name="Wang X."/>
            <person name="Fang X."/>
            <person name="Hall R.S."/>
            <person name="Hofmann A."/>
            <person name="Sternberg P.W."/>
            <person name="Jex A.R."/>
            <person name="Gasser R.B."/>
        </authorList>
    </citation>
    <scope>NUCLEOTIDE SEQUENCE [LARGE SCALE GENOMIC DNA]</scope>
    <source>
        <strain evidence="8">PN_DK_2014</strain>
    </source>
</reference>
<evidence type="ECO:0000313" key="8">
    <source>
        <dbReference type="EMBL" id="KHN79922.1"/>
    </source>
</evidence>
<accession>A0A0B2VEX0</accession>
<keyword evidence="4 5" id="KW-0472">Membrane</keyword>
<keyword evidence="2 5" id="KW-0812">Transmembrane</keyword>
<dbReference type="Pfam" id="PF24462">
    <property type="entry name" value="Ig_F54D1_6"/>
    <property type="match status" value="1"/>
</dbReference>
<dbReference type="OrthoDB" id="9972657at2759"/>
<feature type="transmembrane region" description="Helical" evidence="5">
    <location>
        <begin position="1317"/>
        <end position="1341"/>
    </location>
</feature>
<sequence length="1456" mass="164303">MKKLLYYAACSLIAINISIAQVEPSQNLVGLQNTNYARPAYGQFSPYYPEKPNLVEYGPEVGDLEISTNQQANGMTIRLYQYFPFYSGKYNYTMISTNGYIGFAHFSDNAHDLRVGTDTDWPRESDPAVIAPYLCKQRVDTNAAASSKVYYRLEMRSHSGLSSAVSQVRGPCRGKLPYVQCNRQSDLFLDRMQRLLQEGVAGGSVFRAEAALVVTWENLRPNIGRQRTYSTYQLVWLTDALGTLSYSIINYDKLGYDAADLNGNTVTGRCQATTAYPQEDVISAVQELQLQESKKSSFVVLKASEGADGAGEAIAKAVFNGGNHTGSVMVDLSVATKERPSSLADRSSVPHVVRGRYLHRVDDIVRPAGCSNKTGGTFPLNIYPNIVNMLGQMTVDVNAMCLDPSTSYVLMIEQRETASCEVLNPAIARCRLPKILNWGTKTVYFQPLSGLANGEKAYIGYIYFVPPTIDPMRLDIGNIHDWFHNPVADDKEIVWYPRNFTSPQAGDRSLDVNNPALYQITLGLYVIGYKEARDDAVKKFRPVHRVIARLSSHQNMGDEAYRWSPQKAKISTQHVEEWYMSEWEREKELFTYRFGYLKLAPIPSDSGADAPDKRFITELPTGLISAPISLHWLWTARHGSFAGTSASSNEERKKFVKKKATEMCQSWFNEDGALPNFIRETETNSSCPCKEEQAKLDIGRFMPHPRCSQIFRDVTCTTTLGSRNCYMSAQNVQGAYYDSTLPAGHESSYSTHYGQVCCYDDQGYLMQTSYQPVIKIDQSTPYSPGFPMRAYEFGTNPYQGMFEVPGLSAFHHDMMPYYLCCKYADFRCQMFYWRRPSSACQQYQPPALGTLMGAGVMTTLQKQKLIFNDPGVYNLLYAQRTSLTPEVRIQARIERFPDRSVDFSGYNIEQFKLVQPSNATVLTGVALESSDSDRVHVILRKDTRRSRYRTTILVGDVIRYFDNMQLQRFRGVTVYVNNVQRGQSEVYVVLNKAQIGVRIRESYAIDMDRLPTYMESFGLLDLLVSVPHYYHAESNLIQSPVYGDLPRVDGLMRPTGEGVYPSGAEMPLVWDEVNNPGKRNDLIAKYRIKGESEMGLISQSVRLSSGVAMTDMFEITSDSPFSVFPDSNMKKPVYTTDARYHSGSHAFVPQTQQTIENFKQMCRRFYEDGMIDTSVYPEVRRCPDSLQAIESDCGSDVVCEFDSLLLQARILGDKAKDEFQSFVVRRDLATTHYNSCGAVALEYPEFMIKGPSSISAAYLEGDVVSFSCSQDHISMGDTEYQCSRVESGHDPNAFIMRWNEGSQPWCRTRQKNDLLTWLFWTGVLFGILAALATVFIGCWSLKQRHRNKNEKRKNTFSPSTKTNDIPLQNIHGFEEREPLQPPPRYERHMRRHSPTVSLNDLSSMEKPPINRFSSQPYLYDDGEGGGFLSYASSNDFPTPLPRRASRIGLSGLTTGV</sequence>
<evidence type="ECO:0000256" key="6">
    <source>
        <dbReference type="SAM" id="SignalP"/>
    </source>
</evidence>
<dbReference type="PROSITE" id="PS50856">
    <property type="entry name" value="AMOP"/>
    <property type="match status" value="1"/>
</dbReference>
<dbReference type="SMART" id="SM00723">
    <property type="entry name" value="AMOP"/>
    <property type="match status" value="1"/>
</dbReference>
<evidence type="ECO:0000256" key="3">
    <source>
        <dbReference type="ARBA" id="ARBA00022989"/>
    </source>
</evidence>
<evidence type="ECO:0000259" key="7">
    <source>
        <dbReference type="PROSITE" id="PS50856"/>
    </source>
</evidence>
<evidence type="ECO:0000256" key="2">
    <source>
        <dbReference type="ARBA" id="ARBA00022692"/>
    </source>
</evidence>
<dbReference type="InterPro" id="IPR057018">
    <property type="entry name" value="F54D1_6-like_Ig-like"/>
</dbReference>
<dbReference type="Pfam" id="PF24678">
    <property type="entry name" value="DUF7658"/>
    <property type="match status" value="1"/>
</dbReference>
<organism evidence="8 9">
    <name type="scientific">Toxocara canis</name>
    <name type="common">Canine roundworm</name>
    <dbReference type="NCBI Taxonomy" id="6265"/>
    <lineage>
        <taxon>Eukaryota</taxon>
        <taxon>Metazoa</taxon>
        <taxon>Ecdysozoa</taxon>
        <taxon>Nematoda</taxon>
        <taxon>Chromadorea</taxon>
        <taxon>Rhabditida</taxon>
        <taxon>Spirurina</taxon>
        <taxon>Ascaridomorpha</taxon>
        <taxon>Ascaridoidea</taxon>
        <taxon>Toxocaridae</taxon>
        <taxon>Toxocara</taxon>
    </lineage>
</organism>
<dbReference type="Pfam" id="PF06119">
    <property type="entry name" value="NIDO"/>
    <property type="match status" value="1"/>
</dbReference>
<evidence type="ECO:0000256" key="1">
    <source>
        <dbReference type="ARBA" id="ARBA00004370"/>
    </source>
</evidence>
<proteinExistence type="predicted"/>
<dbReference type="Pfam" id="PF24469">
    <property type="entry name" value="F54D1_6_C"/>
    <property type="match status" value="1"/>
</dbReference>
<dbReference type="Proteomes" id="UP000031036">
    <property type="component" value="Unassembled WGS sequence"/>
</dbReference>
<dbReference type="GO" id="GO:0016020">
    <property type="term" value="C:membrane"/>
    <property type="evidence" value="ECO:0007669"/>
    <property type="project" value="UniProtKB-SubCell"/>
</dbReference>
<feature type="signal peptide" evidence="6">
    <location>
        <begin position="1"/>
        <end position="20"/>
    </location>
</feature>
<dbReference type="GO" id="GO:0007160">
    <property type="term" value="P:cell-matrix adhesion"/>
    <property type="evidence" value="ECO:0007669"/>
    <property type="project" value="InterPro"/>
</dbReference>
<evidence type="ECO:0000313" key="9">
    <source>
        <dbReference type="Proteomes" id="UP000031036"/>
    </source>
</evidence>